<dbReference type="SUPFAM" id="SSF57850">
    <property type="entry name" value="RING/U-box"/>
    <property type="match status" value="2"/>
</dbReference>
<feature type="compositionally biased region" description="Polar residues" evidence="5">
    <location>
        <begin position="130"/>
        <end position="140"/>
    </location>
</feature>
<keyword evidence="3" id="KW-0862">Zinc</keyword>
<dbReference type="Gene3D" id="3.10.20.90">
    <property type="entry name" value="Phosphatidylinositol 3-kinase Catalytic Subunit, Chain A, domain 1"/>
    <property type="match status" value="1"/>
</dbReference>
<evidence type="ECO:0000256" key="3">
    <source>
        <dbReference type="ARBA" id="ARBA00022833"/>
    </source>
</evidence>
<evidence type="ECO:0000256" key="1">
    <source>
        <dbReference type="ARBA" id="ARBA00022723"/>
    </source>
</evidence>
<dbReference type="SMART" id="SM00666">
    <property type="entry name" value="PB1"/>
    <property type="match status" value="1"/>
</dbReference>
<evidence type="ECO:0000256" key="2">
    <source>
        <dbReference type="ARBA" id="ARBA00022771"/>
    </source>
</evidence>
<evidence type="ECO:0000256" key="5">
    <source>
        <dbReference type="SAM" id="MobiDB-lite"/>
    </source>
</evidence>
<keyword evidence="8" id="KW-1185">Reference proteome</keyword>
<feature type="region of interest" description="Disordered" evidence="5">
    <location>
        <begin position="112"/>
        <end position="140"/>
    </location>
</feature>
<feature type="compositionally biased region" description="Low complexity" evidence="5">
    <location>
        <begin position="778"/>
        <end position="792"/>
    </location>
</feature>
<dbReference type="GO" id="GO:0008270">
    <property type="term" value="F:zinc ion binding"/>
    <property type="evidence" value="ECO:0007669"/>
    <property type="project" value="UniProtKB-KW"/>
</dbReference>
<feature type="compositionally biased region" description="Basic and acidic residues" evidence="5">
    <location>
        <begin position="612"/>
        <end position="624"/>
    </location>
</feature>
<feature type="region of interest" description="Disordered" evidence="5">
    <location>
        <begin position="778"/>
        <end position="802"/>
    </location>
</feature>
<keyword evidence="1" id="KW-0479">Metal-binding</keyword>
<sequence>MPPFQVDQYEDFVLKLKIKAADGTSQIRRVRLPRIADGAGNVSYEELVGLVVTFTFPAESSSSPENFDCVLTYFDEDEDTVTIASTSELVDAVEQFVDKKVLRISTEVKRKTSAGASIPQTTQSSQPSSGTADRGTSTQPESLEANLQIVLESFASVVVTAVSSLEKGLAANSASNTAAVSASTPSSENNPKGSEKVAKPVIKSAPQFSAVAQFAESQKPEVKEQLVPHVHKRHTCDSCLMNPIVGARYHALNMTDYDLCQNCYPNYSGKETEFVTYPTGNKIVRKNSDVIQDGANGSTSLSSEEEAGLLLLADVLNPAAQEAAAFEPASKPGPSSESTPCPIENSLPFIHGRHTCDSCLMNPIIGKRYHAINMKDYDLCEKCYPNYQGTEIQLEAVELSRDRAFQKRWNRRRERIDKMNRKRPGRRCRDRKSPEFALEPPRPQPASQPNPEPTPTPPPSVPAQESTARVIPIQSSAPTTNPADDFDGALKEAIRRSLEDAMPKEIQEMFEPTEPMLEPTEPIIAPSAPTEEEVLTMCGATNIVNDSDTPTSALEAEVVEDLAITEEGSRASSSMVEVDEQRLLDSMTEDNMSVDSEDMMRDDFDMKLAAVDRETSMSTPERKSVKSSQANTPGSNTDDSFALDAVGNGDIAEAMGATLDIVAGVISEMLTEADAHNATAVLDEVIASTMEKSEPEVVEPEADATEEAGITDPGALIVGSEEATEDPKEEVDGWQVVDENTNESTDIASATQMLGSVLFNSDMRSSEVMGSANSGVLSAASSVPSDLPSVSVGTEGSHGSEAQRNRWASQLYMMREMGFENEAKCIETLERLQAANIGCGEEDEVSVTQAVEAMLSELK</sequence>
<evidence type="ECO:0000313" key="8">
    <source>
        <dbReference type="Proteomes" id="UP001295423"/>
    </source>
</evidence>
<protein>
    <recommendedName>
        <fullName evidence="6">ZZ-type domain-containing protein</fullName>
    </recommendedName>
</protein>
<dbReference type="Gene3D" id="1.10.8.10">
    <property type="entry name" value="DNA helicase RuvA subunit, C-terminal domain"/>
    <property type="match status" value="1"/>
</dbReference>
<feature type="compositionally biased region" description="Pro residues" evidence="5">
    <location>
        <begin position="440"/>
        <end position="461"/>
    </location>
</feature>
<accession>A0AAD2G9Q9</accession>
<organism evidence="7 8">
    <name type="scientific">Cylindrotheca closterium</name>
    <dbReference type="NCBI Taxonomy" id="2856"/>
    <lineage>
        <taxon>Eukaryota</taxon>
        <taxon>Sar</taxon>
        <taxon>Stramenopiles</taxon>
        <taxon>Ochrophyta</taxon>
        <taxon>Bacillariophyta</taxon>
        <taxon>Bacillariophyceae</taxon>
        <taxon>Bacillariophycidae</taxon>
        <taxon>Bacillariales</taxon>
        <taxon>Bacillariaceae</taxon>
        <taxon>Cylindrotheca</taxon>
    </lineage>
</organism>
<dbReference type="EMBL" id="CAKOGP040002313">
    <property type="protein sequence ID" value="CAJ1966843.1"/>
    <property type="molecule type" value="Genomic_DNA"/>
</dbReference>
<dbReference type="AlphaFoldDB" id="A0AAD2G9Q9"/>
<feature type="region of interest" description="Disordered" evidence="5">
    <location>
        <begin position="415"/>
        <end position="468"/>
    </location>
</feature>
<dbReference type="SMART" id="SM00291">
    <property type="entry name" value="ZnF_ZZ"/>
    <property type="match status" value="2"/>
</dbReference>
<dbReference type="PANTHER" id="PTHR15090">
    <property type="entry name" value="SEQUESTOSOME 1-RELATED"/>
    <property type="match status" value="1"/>
</dbReference>
<name>A0AAD2G9Q9_9STRA</name>
<dbReference type="SUPFAM" id="SSF54277">
    <property type="entry name" value="CAD &amp; PB1 domains"/>
    <property type="match status" value="1"/>
</dbReference>
<dbReference type="Gene3D" id="3.30.60.90">
    <property type="match status" value="2"/>
</dbReference>
<evidence type="ECO:0000259" key="6">
    <source>
        <dbReference type="PROSITE" id="PS50135"/>
    </source>
</evidence>
<reference evidence="7" key="1">
    <citation type="submission" date="2023-08" db="EMBL/GenBank/DDBJ databases">
        <authorList>
            <person name="Audoor S."/>
            <person name="Bilcke G."/>
        </authorList>
    </citation>
    <scope>NUCLEOTIDE SEQUENCE</scope>
</reference>
<feature type="domain" description="ZZ-type" evidence="6">
    <location>
        <begin position="231"/>
        <end position="282"/>
    </location>
</feature>
<dbReference type="CDD" id="cd02249">
    <property type="entry name" value="ZZ"/>
    <property type="match status" value="1"/>
</dbReference>
<evidence type="ECO:0000313" key="7">
    <source>
        <dbReference type="EMBL" id="CAJ1966843.1"/>
    </source>
</evidence>
<dbReference type="CDD" id="cd05992">
    <property type="entry name" value="PB1"/>
    <property type="match status" value="1"/>
</dbReference>
<feature type="region of interest" description="Disordered" evidence="5">
    <location>
        <begin position="174"/>
        <end position="196"/>
    </location>
</feature>
<dbReference type="Pfam" id="PF00569">
    <property type="entry name" value="ZZ"/>
    <property type="match status" value="2"/>
</dbReference>
<proteinExistence type="predicted"/>
<evidence type="ECO:0000256" key="4">
    <source>
        <dbReference type="PROSITE-ProRule" id="PRU00228"/>
    </source>
</evidence>
<dbReference type="InterPro" id="IPR000270">
    <property type="entry name" value="PB1_dom"/>
</dbReference>
<dbReference type="InterPro" id="IPR000433">
    <property type="entry name" value="Znf_ZZ"/>
</dbReference>
<dbReference type="Proteomes" id="UP001295423">
    <property type="component" value="Unassembled WGS sequence"/>
</dbReference>
<dbReference type="InterPro" id="IPR043145">
    <property type="entry name" value="Znf_ZZ_sf"/>
</dbReference>
<dbReference type="PROSITE" id="PS50135">
    <property type="entry name" value="ZF_ZZ_2"/>
    <property type="match status" value="1"/>
</dbReference>
<dbReference type="InterPro" id="IPR052260">
    <property type="entry name" value="Autophagy_Rcpt_SigReg"/>
</dbReference>
<keyword evidence="2 4" id="KW-0863">Zinc-finger</keyword>
<feature type="compositionally biased region" description="Low complexity" evidence="5">
    <location>
        <begin position="174"/>
        <end position="187"/>
    </location>
</feature>
<feature type="compositionally biased region" description="Polar residues" evidence="5">
    <location>
        <begin position="626"/>
        <end position="639"/>
    </location>
</feature>
<feature type="compositionally biased region" description="Low complexity" evidence="5">
    <location>
        <begin position="119"/>
        <end position="129"/>
    </location>
</feature>
<gene>
    <name evidence="7" type="ORF">CYCCA115_LOCUS22426</name>
</gene>
<feature type="region of interest" description="Disordered" evidence="5">
    <location>
        <begin position="612"/>
        <end position="640"/>
    </location>
</feature>
<feature type="compositionally biased region" description="Basic residues" evidence="5">
    <location>
        <begin position="420"/>
        <end position="430"/>
    </location>
</feature>
<comment type="caution">
    <text evidence="7">The sequence shown here is derived from an EMBL/GenBank/DDBJ whole genome shotgun (WGS) entry which is preliminary data.</text>
</comment>